<dbReference type="Proteomes" id="UP000516160">
    <property type="component" value="Chromosome"/>
</dbReference>
<dbReference type="Pfam" id="PF12670">
    <property type="entry name" value="DUF3792"/>
    <property type="match status" value="1"/>
</dbReference>
<feature type="transmembrane region" description="Helical" evidence="1">
    <location>
        <begin position="111"/>
        <end position="132"/>
    </location>
</feature>
<organism evidence="2 3">
    <name type="scientific">Alkalicella caledoniensis</name>
    <dbReference type="NCBI Taxonomy" id="2731377"/>
    <lineage>
        <taxon>Bacteria</taxon>
        <taxon>Bacillati</taxon>
        <taxon>Bacillota</taxon>
        <taxon>Clostridia</taxon>
        <taxon>Eubacteriales</taxon>
        <taxon>Proteinivoracaceae</taxon>
        <taxon>Alkalicella</taxon>
    </lineage>
</organism>
<name>A0A7G9WAL7_ALKCA</name>
<dbReference type="KEGG" id="acae:HYG86_13635"/>
<keyword evidence="1" id="KW-1133">Transmembrane helix</keyword>
<keyword evidence="3" id="KW-1185">Reference proteome</keyword>
<feature type="transmembrane region" description="Helical" evidence="1">
    <location>
        <begin position="83"/>
        <end position="105"/>
    </location>
</feature>
<evidence type="ECO:0000313" key="3">
    <source>
        <dbReference type="Proteomes" id="UP000516160"/>
    </source>
</evidence>
<feature type="transmembrane region" description="Helical" evidence="1">
    <location>
        <begin position="57"/>
        <end position="76"/>
    </location>
</feature>
<dbReference type="InterPro" id="IPR023804">
    <property type="entry name" value="DUF3792_TM"/>
</dbReference>
<dbReference type="EMBL" id="CP058559">
    <property type="protein sequence ID" value="QNO15729.1"/>
    <property type="molecule type" value="Genomic_DNA"/>
</dbReference>
<keyword evidence="1" id="KW-0472">Membrane</keyword>
<proteinExistence type="predicted"/>
<sequence length="134" mass="14151">MAKYRRSRKRKHQPEGTSGVKPYLVGLAFSIIITLILFLIWSLVLAVSSISDSTVEYFVLGALIISTFGGGFICAMGTRKKGWISGGIVGVLYALLLLIFGSGMADTSLSLMSLFNIGLAFIVGGIGGTVALNS</sequence>
<protein>
    <submittedName>
        <fullName evidence="2">TIGR04086 family membrane protein</fullName>
    </submittedName>
</protein>
<dbReference type="AlphaFoldDB" id="A0A7G9WAL7"/>
<gene>
    <name evidence="2" type="ORF">HYG86_13635</name>
</gene>
<dbReference type="RefSeq" id="WP_213166137.1">
    <property type="nucleotide sequence ID" value="NZ_CP058559.1"/>
</dbReference>
<evidence type="ECO:0000313" key="2">
    <source>
        <dbReference type="EMBL" id="QNO15729.1"/>
    </source>
</evidence>
<reference evidence="2 3" key="1">
    <citation type="submission" date="2020-07" db="EMBL/GenBank/DDBJ databases">
        <title>Alkalicella. sp. LB2 genome.</title>
        <authorList>
            <person name="Postec A."/>
            <person name="Quemeneur M."/>
        </authorList>
    </citation>
    <scope>NUCLEOTIDE SEQUENCE [LARGE SCALE GENOMIC DNA]</scope>
    <source>
        <strain evidence="2 3">LB2</strain>
    </source>
</reference>
<feature type="transmembrane region" description="Helical" evidence="1">
    <location>
        <begin position="20"/>
        <end position="45"/>
    </location>
</feature>
<dbReference type="NCBIfam" id="TIGR04086">
    <property type="entry name" value="TIGR04086_membr"/>
    <property type="match status" value="1"/>
</dbReference>
<accession>A0A7G9WAL7</accession>
<keyword evidence="1" id="KW-0812">Transmembrane</keyword>
<evidence type="ECO:0000256" key="1">
    <source>
        <dbReference type="SAM" id="Phobius"/>
    </source>
</evidence>